<sequence length="66" mass="7580">MNGWYGFINRMNLLLWITVILLAHLMLYLFLGTDHWLFATIAATAVYSVILLSLKVLARNKNRSAL</sequence>
<proteinExistence type="predicted"/>
<organism evidence="2 3">
    <name type="scientific">Tumebacillus amylolyticus</name>
    <dbReference type="NCBI Taxonomy" id="2801339"/>
    <lineage>
        <taxon>Bacteria</taxon>
        <taxon>Bacillati</taxon>
        <taxon>Bacillota</taxon>
        <taxon>Bacilli</taxon>
        <taxon>Bacillales</taxon>
        <taxon>Alicyclobacillaceae</taxon>
        <taxon>Tumebacillus</taxon>
    </lineage>
</organism>
<protein>
    <submittedName>
        <fullName evidence="2">Uncharacterized protein</fullName>
    </submittedName>
</protein>
<keyword evidence="1" id="KW-1133">Transmembrane helix</keyword>
<reference evidence="2 3" key="1">
    <citation type="submission" date="2021-01" db="EMBL/GenBank/DDBJ databases">
        <title>Tumebacillus sp. strain ITR2 16S ribosomal RNA gene Genome sequencing and assembly.</title>
        <authorList>
            <person name="Kang M."/>
        </authorList>
    </citation>
    <scope>NUCLEOTIDE SEQUENCE [LARGE SCALE GENOMIC DNA]</scope>
    <source>
        <strain evidence="2 3">ITR2</strain>
    </source>
</reference>
<dbReference type="Proteomes" id="UP000602284">
    <property type="component" value="Unassembled WGS sequence"/>
</dbReference>
<gene>
    <name evidence="2" type="ORF">JJB07_01560</name>
</gene>
<dbReference type="EMBL" id="JAEQNB010000001">
    <property type="protein sequence ID" value="MBL0385320.1"/>
    <property type="molecule type" value="Genomic_DNA"/>
</dbReference>
<evidence type="ECO:0000313" key="2">
    <source>
        <dbReference type="EMBL" id="MBL0385320.1"/>
    </source>
</evidence>
<evidence type="ECO:0000313" key="3">
    <source>
        <dbReference type="Proteomes" id="UP000602284"/>
    </source>
</evidence>
<keyword evidence="1" id="KW-0812">Transmembrane</keyword>
<dbReference type="RefSeq" id="WP_201630547.1">
    <property type="nucleotide sequence ID" value="NZ_JAEQNB010000001.1"/>
</dbReference>
<comment type="caution">
    <text evidence="2">The sequence shown here is derived from an EMBL/GenBank/DDBJ whole genome shotgun (WGS) entry which is preliminary data.</text>
</comment>
<feature type="transmembrane region" description="Helical" evidence="1">
    <location>
        <begin position="36"/>
        <end position="58"/>
    </location>
</feature>
<accession>A0ABS1J550</accession>
<evidence type="ECO:0000256" key="1">
    <source>
        <dbReference type="SAM" id="Phobius"/>
    </source>
</evidence>
<feature type="transmembrane region" description="Helical" evidence="1">
    <location>
        <begin position="12"/>
        <end position="30"/>
    </location>
</feature>
<keyword evidence="1" id="KW-0472">Membrane</keyword>
<name>A0ABS1J550_9BACL</name>
<keyword evidence="3" id="KW-1185">Reference proteome</keyword>